<dbReference type="SUPFAM" id="SSF47240">
    <property type="entry name" value="Ferritin-like"/>
    <property type="match status" value="1"/>
</dbReference>
<protein>
    <submittedName>
        <fullName evidence="2">Rubrerythrin</fullName>
    </submittedName>
</protein>
<dbReference type="GO" id="GO:0016491">
    <property type="term" value="F:oxidoreductase activity"/>
    <property type="evidence" value="ECO:0007669"/>
    <property type="project" value="InterPro"/>
</dbReference>
<dbReference type="GO" id="GO:0046872">
    <property type="term" value="F:metal ion binding"/>
    <property type="evidence" value="ECO:0007669"/>
    <property type="project" value="InterPro"/>
</dbReference>
<dbReference type="RefSeq" id="WP_186456076.1">
    <property type="nucleotide sequence ID" value="NZ_VITR01000033.1"/>
</dbReference>
<feature type="domain" description="Rubrerythrin diiron-binding" evidence="1">
    <location>
        <begin position="107"/>
        <end position="191"/>
    </location>
</feature>
<evidence type="ECO:0000259" key="1">
    <source>
        <dbReference type="Pfam" id="PF02915"/>
    </source>
</evidence>
<dbReference type="InterPro" id="IPR003251">
    <property type="entry name" value="Rr_diiron-bd_dom"/>
</dbReference>
<dbReference type="InterPro" id="IPR009078">
    <property type="entry name" value="Ferritin-like_SF"/>
</dbReference>
<comment type="caution">
    <text evidence="2">The sequence shown here is derived from an EMBL/GenBank/DDBJ whole genome shotgun (WGS) entry which is preliminary data.</text>
</comment>
<dbReference type="CDD" id="cd01045">
    <property type="entry name" value="Ferritin_like_AB"/>
    <property type="match status" value="1"/>
</dbReference>
<reference evidence="2 3" key="1">
    <citation type="submission" date="2019-06" db="EMBL/GenBank/DDBJ databases">
        <title>Genomic Encyclopedia of Type Strains, Phase IV (KMG-V): Genome sequencing to study the core and pangenomes of soil and plant-associated prokaryotes.</title>
        <authorList>
            <person name="Whitman W."/>
        </authorList>
    </citation>
    <scope>NUCLEOTIDE SEQUENCE [LARGE SCALE GENOMIC DNA]</scope>
    <source>
        <strain evidence="2 3">BR 11622</strain>
    </source>
</reference>
<dbReference type="Pfam" id="PF02915">
    <property type="entry name" value="Rubrerythrin"/>
    <property type="match status" value="2"/>
</dbReference>
<dbReference type="PANTHER" id="PTHR33531:SF7">
    <property type="entry name" value="HYPOTHETICAL MEMBRANE PROTEIN, CONSERVED"/>
    <property type="match status" value="1"/>
</dbReference>
<proteinExistence type="predicted"/>
<dbReference type="EMBL" id="VITR01000033">
    <property type="protein sequence ID" value="TWB33284.1"/>
    <property type="molecule type" value="Genomic_DNA"/>
</dbReference>
<dbReference type="InterPro" id="IPR012347">
    <property type="entry name" value="Ferritin-like"/>
</dbReference>
<keyword evidence="3" id="KW-1185">Reference proteome</keyword>
<feature type="domain" description="Rubrerythrin diiron-binding" evidence="1">
    <location>
        <begin position="17"/>
        <end position="62"/>
    </location>
</feature>
<evidence type="ECO:0000313" key="2">
    <source>
        <dbReference type="EMBL" id="TWB33284.1"/>
    </source>
</evidence>
<evidence type="ECO:0000313" key="3">
    <source>
        <dbReference type="Proteomes" id="UP000315751"/>
    </source>
</evidence>
<dbReference type="Gene3D" id="1.20.1260.10">
    <property type="match status" value="1"/>
</dbReference>
<dbReference type="AlphaFoldDB" id="A0A560GHV5"/>
<sequence>MPLLSQEPSVSVASMEELLAIALAMEEEAVHRYTMLAERQGNTPPLATLFRQLAAEESRHVTAVGNCAGALLGHVPPATPVRWLLPPDIARSWEEVEASATLSPYKALSIAVLNEERAFAFYSYVAAHAAAPAVARQAEALAQEELAHAAHLRRARRQAYHQERDTLSPLPSVEDARGLRDLAITVEDEVDAAVAAADVRALALAERAVDIYSLALDRMADTEGVTLAQALLKAAIERLVHLRSHSATHVK</sequence>
<name>A0A560GHV5_9PROT</name>
<gene>
    <name evidence="2" type="ORF">FBZ90_1336</name>
</gene>
<dbReference type="Proteomes" id="UP000315751">
    <property type="component" value="Unassembled WGS sequence"/>
</dbReference>
<accession>A0A560GHV5</accession>
<dbReference type="PANTHER" id="PTHR33531">
    <property type="entry name" value="RUBRERYTHRIN SUBFAMILY"/>
    <property type="match status" value="1"/>
</dbReference>
<organism evidence="2 3">
    <name type="scientific">Nitrospirillum amazonense</name>
    <dbReference type="NCBI Taxonomy" id="28077"/>
    <lineage>
        <taxon>Bacteria</taxon>
        <taxon>Pseudomonadati</taxon>
        <taxon>Pseudomonadota</taxon>
        <taxon>Alphaproteobacteria</taxon>
        <taxon>Rhodospirillales</taxon>
        <taxon>Azospirillaceae</taxon>
        <taxon>Nitrospirillum</taxon>
    </lineage>
</organism>